<dbReference type="GO" id="GO:0005737">
    <property type="term" value="C:cytoplasm"/>
    <property type="evidence" value="ECO:0007669"/>
    <property type="project" value="UniProtKB-SubCell"/>
</dbReference>
<dbReference type="PIRSF" id="PIRSF002599">
    <property type="entry name" value="Cold_shock_A"/>
    <property type="match status" value="1"/>
</dbReference>
<evidence type="ECO:0000256" key="3">
    <source>
        <dbReference type="SAM" id="MobiDB-lite"/>
    </source>
</evidence>
<gene>
    <name evidence="5" type="ORF">LCGC14_2068920</name>
</gene>
<evidence type="ECO:0000256" key="2">
    <source>
        <dbReference type="ARBA" id="ARBA00022490"/>
    </source>
</evidence>
<dbReference type="Pfam" id="PF00313">
    <property type="entry name" value="CSD"/>
    <property type="match status" value="1"/>
</dbReference>
<evidence type="ECO:0000256" key="1">
    <source>
        <dbReference type="ARBA" id="ARBA00004496"/>
    </source>
</evidence>
<comment type="subcellular location">
    <subcellularLocation>
        <location evidence="1">Cytoplasm</location>
    </subcellularLocation>
</comment>
<dbReference type="InterPro" id="IPR012156">
    <property type="entry name" value="Cold_shock_CspA"/>
</dbReference>
<dbReference type="InterPro" id="IPR019844">
    <property type="entry name" value="CSD_CS"/>
</dbReference>
<organism evidence="5">
    <name type="scientific">marine sediment metagenome</name>
    <dbReference type="NCBI Taxonomy" id="412755"/>
    <lineage>
        <taxon>unclassified sequences</taxon>
        <taxon>metagenomes</taxon>
        <taxon>ecological metagenomes</taxon>
    </lineage>
</organism>
<dbReference type="PROSITE" id="PS00352">
    <property type="entry name" value="CSD_1"/>
    <property type="match status" value="1"/>
</dbReference>
<reference evidence="5" key="1">
    <citation type="journal article" date="2015" name="Nature">
        <title>Complex archaea that bridge the gap between prokaryotes and eukaryotes.</title>
        <authorList>
            <person name="Spang A."/>
            <person name="Saw J.H."/>
            <person name="Jorgensen S.L."/>
            <person name="Zaremba-Niedzwiedzka K."/>
            <person name="Martijn J."/>
            <person name="Lind A.E."/>
            <person name="van Eijk R."/>
            <person name="Schleper C."/>
            <person name="Guy L."/>
            <person name="Ettema T.J."/>
        </authorList>
    </citation>
    <scope>NUCLEOTIDE SEQUENCE</scope>
</reference>
<dbReference type="PANTHER" id="PTHR11544">
    <property type="entry name" value="COLD SHOCK DOMAIN CONTAINING PROTEINS"/>
    <property type="match status" value="1"/>
</dbReference>
<dbReference type="InterPro" id="IPR012340">
    <property type="entry name" value="NA-bd_OB-fold"/>
</dbReference>
<dbReference type="GO" id="GO:0003676">
    <property type="term" value="F:nucleic acid binding"/>
    <property type="evidence" value="ECO:0007669"/>
    <property type="project" value="InterPro"/>
</dbReference>
<name>A0A0F9F6C1_9ZZZZ</name>
<dbReference type="SMART" id="SM00357">
    <property type="entry name" value="CSP"/>
    <property type="match status" value="1"/>
</dbReference>
<accession>A0A0F9F6C1</accession>
<dbReference type="Gene3D" id="2.40.50.140">
    <property type="entry name" value="Nucleic acid-binding proteins"/>
    <property type="match status" value="1"/>
</dbReference>
<dbReference type="InterPro" id="IPR002059">
    <property type="entry name" value="CSP_DNA-bd"/>
</dbReference>
<feature type="compositionally biased region" description="Basic and acidic residues" evidence="3">
    <location>
        <begin position="81"/>
        <end position="92"/>
    </location>
</feature>
<dbReference type="CDD" id="cd04458">
    <property type="entry name" value="CSP_CDS"/>
    <property type="match status" value="1"/>
</dbReference>
<dbReference type="InterPro" id="IPR050181">
    <property type="entry name" value="Cold_shock_domain"/>
</dbReference>
<dbReference type="FunFam" id="2.40.50.140:FF:000006">
    <property type="entry name" value="Cold shock protein CspC"/>
    <property type="match status" value="1"/>
</dbReference>
<dbReference type="EMBL" id="LAZR01024780">
    <property type="protein sequence ID" value="KKL74036.1"/>
    <property type="molecule type" value="Genomic_DNA"/>
</dbReference>
<keyword evidence="2" id="KW-0963">Cytoplasm</keyword>
<comment type="caution">
    <text evidence="5">The sequence shown here is derived from an EMBL/GenBank/DDBJ whole genome shotgun (WGS) entry which is preliminary data.</text>
</comment>
<dbReference type="PRINTS" id="PR00050">
    <property type="entry name" value="COLDSHOCK"/>
</dbReference>
<protein>
    <recommendedName>
        <fullName evidence="4">CSD domain-containing protein</fullName>
    </recommendedName>
</protein>
<proteinExistence type="predicted"/>
<dbReference type="AlphaFoldDB" id="A0A0F9F6C1"/>
<evidence type="ECO:0000259" key="4">
    <source>
        <dbReference type="PROSITE" id="PS51857"/>
    </source>
</evidence>
<dbReference type="PROSITE" id="PS51857">
    <property type="entry name" value="CSD_2"/>
    <property type="match status" value="1"/>
</dbReference>
<sequence length="92" mass="10463">MNVLRFYKMSKGTVKWFNTKKGFGFITPDDGSPDVFVHYTSIKGEGDEFKIIYEGDIVEFEVTQGKKGPQASDVVVTQKGPRVDTRSRKSFY</sequence>
<dbReference type="SUPFAM" id="SSF50249">
    <property type="entry name" value="Nucleic acid-binding proteins"/>
    <property type="match status" value="1"/>
</dbReference>
<dbReference type="InterPro" id="IPR011129">
    <property type="entry name" value="CSD"/>
</dbReference>
<feature type="domain" description="CSD" evidence="4">
    <location>
        <begin position="9"/>
        <end position="76"/>
    </location>
</feature>
<evidence type="ECO:0000313" key="5">
    <source>
        <dbReference type="EMBL" id="KKL74036.1"/>
    </source>
</evidence>
<feature type="region of interest" description="Disordered" evidence="3">
    <location>
        <begin position="67"/>
        <end position="92"/>
    </location>
</feature>